<dbReference type="Proteomes" id="UP000823858">
    <property type="component" value="Unassembled WGS sequence"/>
</dbReference>
<dbReference type="EMBL" id="DWVP01000024">
    <property type="protein sequence ID" value="HJC86279.1"/>
    <property type="molecule type" value="Genomic_DNA"/>
</dbReference>
<feature type="transmembrane region" description="Helical" evidence="1">
    <location>
        <begin position="27"/>
        <end position="48"/>
    </location>
</feature>
<keyword evidence="1" id="KW-1133">Transmembrane helix</keyword>
<comment type="caution">
    <text evidence="2">The sequence shown here is derived from an EMBL/GenBank/DDBJ whole genome shotgun (WGS) entry which is preliminary data.</text>
</comment>
<protein>
    <submittedName>
        <fullName evidence="2">Uncharacterized protein</fullName>
    </submittedName>
</protein>
<evidence type="ECO:0000256" key="1">
    <source>
        <dbReference type="SAM" id="Phobius"/>
    </source>
</evidence>
<proteinExistence type="predicted"/>
<evidence type="ECO:0000313" key="2">
    <source>
        <dbReference type="EMBL" id="HJC86279.1"/>
    </source>
</evidence>
<reference evidence="2" key="1">
    <citation type="journal article" date="2021" name="PeerJ">
        <title>Extensive microbial diversity within the chicken gut microbiome revealed by metagenomics and culture.</title>
        <authorList>
            <person name="Gilroy R."/>
            <person name="Ravi A."/>
            <person name="Getino M."/>
            <person name="Pursley I."/>
            <person name="Horton D.L."/>
            <person name="Alikhan N.F."/>
            <person name="Baker D."/>
            <person name="Gharbi K."/>
            <person name="Hall N."/>
            <person name="Watson M."/>
            <person name="Adriaenssens E.M."/>
            <person name="Foster-Nyarko E."/>
            <person name="Jarju S."/>
            <person name="Secka A."/>
            <person name="Antonio M."/>
            <person name="Oren A."/>
            <person name="Chaudhuri R.R."/>
            <person name="La Ragione R."/>
            <person name="Hildebrand F."/>
            <person name="Pallen M.J."/>
        </authorList>
    </citation>
    <scope>NUCLEOTIDE SEQUENCE</scope>
    <source>
        <strain evidence="2">ChiHjej13B12-4958</strain>
    </source>
</reference>
<keyword evidence="1" id="KW-0812">Transmembrane</keyword>
<reference evidence="2" key="2">
    <citation type="submission" date="2021-04" db="EMBL/GenBank/DDBJ databases">
        <authorList>
            <person name="Gilroy R."/>
        </authorList>
    </citation>
    <scope>NUCLEOTIDE SEQUENCE</scope>
    <source>
        <strain evidence="2">ChiHjej13B12-4958</strain>
    </source>
</reference>
<organism evidence="2 3">
    <name type="scientific">Candidatus Corynebacterium faecigallinarum</name>
    <dbReference type="NCBI Taxonomy" id="2838528"/>
    <lineage>
        <taxon>Bacteria</taxon>
        <taxon>Bacillati</taxon>
        <taxon>Actinomycetota</taxon>
        <taxon>Actinomycetes</taxon>
        <taxon>Mycobacteriales</taxon>
        <taxon>Corynebacteriaceae</taxon>
        <taxon>Corynebacterium</taxon>
    </lineage>
</organism>
<keyword evidence="1" id="KW-0472">Membrane</keyword>
<dbReference type="AlphaFoldDB" id="A0A9D2TRP3"/>
<name>A0A9D2TRP3_9CORY</name>
<accession>A0A9D2TRP3</accession>
<sequence>MFALALLMSLLGFIALLVALYVGSIFWAWVCIVVALIGAGIFVVDLVVHRRR</sequence>
<gene>
    <name evidence="2" type="ORF">H9751_12230</name>
</gene>
<evidence type="ECO:0000313" key="3">
    <source>
        <dbReference type="Proteomes" id="UP000823858"/>
    </source>
</evidence>